<dbReference type="Proteomes" id="UP001200145">
    <property type="component" value="Unassembled WGS sequence"/>
</dbReference>
<dbReference type="SUPFAM" id="SSF47789">
    <property type="entry name" value="C-terminal domain of RNA polymerase alpha subunit"/>
    <property type="match status" value="1"/>
</dbReference>
<reference evidence="2 3" key="1">
    <citation type="submission" date="2022-01" db="EMBL/GenBank/DDBJ databases">
        <title>Flavihumibacter sp. nov., isolated from sediment of a river.</title>
        <authorList>
            <person name="Liu H."/>
        </authorList>
    </citation>
    <scope>NUCLEOTIDE SEQUENCE [LARGE SCALE GENOMIC DNA]</scope>
    <source>
        <strain evidence="2 3">RY-1</strain>
    </source>
</reference>
<sequence>MAIASLKTCSIGHSFYKTSDCPTCPICEAARKPLEGFQSILSAPARRALEQAGIHSVKDLSLHSEKEILQLHGIGPSSLPKLKEALKKEGLTFKSTP</sequence>
<evidence type="ECO:0000313" key="2">
    <source>
        <dbReference type="EMBL" id="MCF1715053.1"/>
    </source>
</evidence>
<accession>A0ABS9BIW0</accession>
<gene>
    <name evidence="2" type="ORF">L0U88_10485</name>
</gene>
<dbReference type="InterPro" id="IPR011260">
    <property type="entry name" value="RNAP_asu_C"/>
</dbReference>
<comment type="caution">
    <text evidence="2">The sequence shown here is derived from an EMBL/GenBank/DDBJ whole genome shotgun (WGS) entry which is preliminary data.</text>
</comment>
<name>A0ABS9BIW0_9BACT</name>
<dbReference type="Pfam" id="PF03118">
    <property type="entry name" value="RNA_pol_A_CTD"/>
    <property type="match status" value="1"/>
</dbReference>
<organism evidence="2 3">
    <name type="scientific">Flavihumibacter fluminis</name>
    <dbReference type="NCBI Taxonomy" id="2909236"/>
    <lineage>
        <taxon>Bacteria</taxon>
        <taxon>Pseudomonadati</taxon>
        <taxon>Bacteroidota</taxon>
        <taxon>Chitinophagia</taxon>
        <taxon>Chitinophagales</taxon>
        <taxon>Chitinophagaceae</taxon>
        <taxon>Flavihumibacter</taxon>
    </lineage>
</organism>
<dbReference type="EMBL" id="JAKEVY010000002">
    <property type="protein sequence ID" value="MCF1715053.1"/>
    <property type="molecule type" value="Genomic_DNA"/>
</dbReference>
<evidence type="ECO:0000313" key="3">
    <source>
        <dbReference type="Proteomes" id="UP001200145"/>
    </source>
</evidence>
<keyword evidence="3" id="KW-1185">Reference proteome</keyword>
<dbReference type="NCBIfam" id="NF005841">
    <property type="entry name" value="PRK07758.1"/>
    <property type="match status" value="1"/>
</dbReference>
<dbReference type="Gene3D" id="1.10.150.20">
    <property type="entry name" value="5' to 3' exonuclease, C-terminal subdomain"/>
    <property type="match status" value="1"/>
</dbReference>
<evidence type="ECO:0000259" key="1">
    <source>
        <dbReference type="Pfam" id="PF03118"/>
    </source>
</evidence>
<protein>
    <submittedName>
        <fullName evidence="2">RNA polymerase alpha subunit C-terminal domain-containing protein</fullName>
    </submittedName>
</protein>
<dbReference type="RefSeq" id="WP_234866003.1">
    <property type="nucleotide sequence ID" value="NZ_JAKEVY010000002.1"/>
</dbReference>
<proteinExistence type="predicted"/>
<feature type="domain" description="RNA polymerase alpha subunit C-terminal" evidence="1">
    <location>
        <begin position="41"/>
        <end position="88"/>
    </location>
</feature>